<dbReference type="InterPro" id="IPR016162">
    <property type="entry name" value="Ald_DH_N"/>
</dbReference>
<dbReference type="Proteomes" id="UP000279236">
    <property type="component" value="Unassembled WGS sequence"/>
</dbReference>
<evidence type="ECO:0000313" key="6">
    <source>
        <dbReference type="EMBL" id="RSH79201.1"/>
    </source>
</evidence>
<dbReference type="EMBL" id="RSCE01000010">
    <property type="protein sequence ID" value="RSH79201.1"/>
    <property type="molecule type" value="Genomic_DNA"/>
</dbReference>
<gene>
    <name evidence="6" type="primary">ALD5_1</name>
    <name evidence="6" type="ORF">EHS24_001240</name>
</gene>
<dbReference type="PANTHER" id="PTHR11699">
    <property type="entry name" value="ALDEHYDE DEHYDROGENASE-RELATED"/>
    <property type="match status" value="1"/>
</dbReference>
<dbReference type="InterPro" id="IPR015590">
    <property type="entry name" value="Aldehyde_DH_dom"/>
</dbReference>
<dbReference type="FunFam" id="3.40.605.10:FF:000026">
    <property type="entry name" value="Aldehyde dehydrogenase, putative"/>
    <property type="match status" value="1"/>
</dbReference>
<dbReference type="InterPro" id="IPR016160">
    <property type="entry name" value="Ald_DH_CS_CYS"/>
</dbReference>
<keyword evidence="2 4" id="KW-0560">Oxidoreductase</keyword>
<feature type="active site" evidence="3">
    <location>
        <position position="267"/>
    </location>
</feature>
<dbReference type="CDD" id="cd07091">
    <property type="entry name" value="ALDH_F1-2_Ald2-like"/>
    <property type="match status" value="1"/>
</dbReference>
<dbReference type="InterPro" id="IPR016161">
    <property type="entry name" value="Ald_DH/histidinol_DH"/>
</dbReference>
<evidence type="ECO:0000256" key="3">
    <source>
        <dbReference type="PROSITE-ProRule" id="PRU10007"/>
    </source>
</evidence>
<dbReference type="GO" id="GO:0004030">
    <property type="term" value="F:aldehyde dehydrogenase [NAD(P)+] activity"/>
    <property type="evidence" value="ECO:0007669"/>
    <property type="project" value="UniProtKB-ARBA"/>
</dbReference>
<dbReference type="InterPro" id="IPR016163">
    <property type="entry name" value="Ald_DH_C"/>
</dbReference>
<dbReference type="Gene3D" id="3.40.605.10">
    <property type="entry name" value="Aldehyde Dehydrogenase, Chain A, domain 1"/>
    <property type="match status" value="1"/>
</dbReference>
<dbReference type="Pfam" id="PF00171">
    <property type="entry name" value="Aldedh"/>
    <property type="match status" value="1"/>
</dbReference>
<dbReference type="FunFam" id="3.40.309.10:FF:000012">
    <property type="entry name" value="Betaine aldehyde dehydrogenase"/>
    <property type="match status" value="1"/>
</dbReference>
<dbReference type="PROSITE" id="PS00070">
    <property type="entry name" value="ALDEHYDE_DEHYDR_CYS"/>
    <property type="match status" value="1"/>
</dbReference>
<protein>
    <submittedName>
        <fullName evidence="6">Aldehyde dehydrogenase (NAD(P)(+)) ald5</fullName>
    </submittedName>
</protein>
<keyword evidence="7" id="KW-1185">Reference proteome</keyword>
<proteinExistence type="inferred from homology"/>
<comment type="caution">
    <text evidence="6">The sequence shown here is derived from an EMBL/GenBank/DDBJ whole genome shotgun (WGS) entry which is preliminary data.</text>
</comment>
<dbReference type="Gene3D" id="3.40.309.10">
    <property type="entry name" value="Aldehyde Dehydrogenase, Chain A, domain 2"/>
    <property type="match status" value="1"/>
</dbReference>
<sequence>MSYTTKLNVPGHGELAVPTGLFINNEWVAPSGGETFSCVNPATGEKLADVAHASKEDVDKAVKAARHAFKTVWGTKVAATVRQTALLKYADLIERDAEKIAALESLNSGKGIRIARDADIADSVACLRYYAGIADKVFGQTIDSFGEEKFCYTLHQPIGVCGQIIPWNYPSLMFFWKVAPALAAGCTIVMKPSELTPLTAGVFCDLAIEAGFPPGVLNLVQGLGATTGDAISRHLDIDKVAFTGSVATGRRISIAAAESNLKKVTLELGGKSPLLVFDSSDIEEAADWTALGIYFNSGQDCCASSRVYVQESIYEKYLAALKKRAEACAIGLPSDEKTSFGPLISAGQRDKVINYIESGRSEGARVVTGGQKWPQSNGGFFVEPTILADVTPNMKVVQEEIFGPVVVVAPFKDEADALELANNTTFGLAAAVFTNDTRQATRVSAALDAGTVWVNQAALLHAGVPFGGFKQSGIGRELGTYGLEAYTQVKAVHNNLTQTMPWPI</sequence>
<dbReference type="GeneID" id="39585783"/>
<evidence type="ECO:0000256" key="2">
    <source>
        <dbReference type="ARBA" id="ARBA00023002"/>
    </source>
</evidence>
<dbReference type="RefSeq" id="XP_028474348.1">
    <property type="nucleotide sequence ID" value="XM_028617041.1"/>
</dbReference>
<feature type="domain" description="Aldehyde dehydrogenase" evidence="5">
    <location>
        <begin position="27"/>
        <end position="492"/>
    </location>
</feature>
<accession>A0A427XJY0</accession>
<evidence type="ECO:0000256" key="4">
    <source>
        <dbReference type="RuleBase" id="RU003345"/>
    </source>
</evidence>
<dbReference type="SUPFAM" id="SSF53720">
    <property type="entry name" value="ALDH-like"/>
    <property type="match status" value="1"/>
</dbReference>
<organism evidence="6 7">
    <name type="scientific">Apiotrichum porosum</name>
    <dbReference type="NCBI Taxonomy" id="105984"/>
    <lineage>
        <taxon>Eukaryota</taxon>
        <taxon>Fungi</taxon>
        <taxon>Dikarya</taxon>
        <taxon>Basidiomycota</taxon>
        <taxon>Agaricomycotina</taxon>
        <taxon>Tremellomycetes</taxon>
        <taxon>Trichosporonales</taxon>
        <taxon>Trichosporonaceae</taxon>
        <taxon>Apiotrichum</taxon>
    </lineage>
</organism>
<evidence type="ECO:0000256" key="1">
    <source>
        <dbReference type="ARBA" id="ARBA00009986"/>
    </source>
</evidence>
<reference evidence="6 7" key="1">
    <citation type="submission" date="2018-11" db="EMBL/GenBank/DDBJ databases">
        <title>Genome sequence of Apiotrichum porosum DSM 27194.</title>
        <authorList>
            <person name="Aliyu H."/>
            <person name="Gorte O."/>
            <person name="Ochsenreither K."/>
        </authorList>
    </citation>
    <scope>NUCLEOTIDE SEQUENCE [LARGE SCALE GENOMIC DNA]</scope>
    <source>
        <strain evidence="6 7">DSM 27194</strain>
    </source>
</reference>
<dbReference type="STRING" id="105984.A0A427XJY0"/>
<dbReference type="AlphaFoldDB" id="A0A427XJY0"/>
<dbReference type="FunFam" id="3.40.605.10:FF:000007">
    <property type="entry name" value="NAD/NADP-dependent betaine aldehyde dehydrogenase"/>
    <property type="match status" value="1"/>
</dbReference>
<dbReference type="OrthoDB" id="310895at2759"/>
<evidence type="ECO:0000259" key="5">
    <source>
        <dbReference type="Pfam" id="PF00171"/>
    </source>
</evidence>
<dbReference type="PROSITE" id="PS00687">
    <property type="entry name" value="ALDEHYDE_DEHYDR_GLU"/>
    <property type="match status" value="1"/>
</dbReference>
<comment type="similarity">
    <text evidence="1 4">Belongs to the aldehyde dehydrogenase family.</text>
</comment>
<name>A0A427XJY0_9TREE</name>
<evidence type="ECO:0000313" key="7">
    <source>
        <dbReference type="Proteomes" id="UP000279236"/>
    </source>
</evidence>
<dbReference type="InterPro" id="IPR029510">
    <property type="entry name" value="Ald_DH_CS_GLU"/>
</dbReference>